<dbReference type="PANTHER" id="PTHR35936">
    <property type="entry name" value="MEMBRANE-BOUND LYTIC MUREIN TRANSGLYCOSYLASE F"/>
    <property type="match status" value="1"/>
</dbReference>
<dbReference type="PROSITE" id="PS51257">
    <property type="entry name" value="PROKAR_LIPOPROTEIN"/>
    <property type="match status" value="1"/>
</dbReference>
<evidence type="ECO:0000313" key="5">
    <source>
        <dbReference type="Proteomes" id="UP000053370"/>
    </source>
</evidence>
<accession>A0A0S7BPX3</accession>
<proteinExistence type="predicted"/>
<evidence type="ECO:0000256" key="1">
    <source>
        <dbReference type="ARBA" id="ARBA00022729"/>
    </source>
</evidence>
<dbReference type="PANTHER" id="PTHR35936:SF17">
    <property type="entry name" value="ARGININE-BINDING EXTRACELLULAR PROTEIN ARTP"/>
    <property type="match status" value="1"/>
</dbReference>
<sequence length="265" mass="30823">MYRKFAKTIVILICFLALSSCRQNNHGSSLDIHHLNGKRIGVVLAWSSDYVLDKRDDLNIFRYDKMADAILALKYKKIDALAMDLFFANYYCSIQPGFRYFETPIGYDHFVIFVNRNRKDLLNLFNQFASDFQKSQAYREIYKKIMQMKDGNYESYVFPHQQDAPVIKIAVDPLSPPYSGYDLLTHEIEGCDVDMIRLFADQYGFRTEFIPSTYDGQIMNLKSGKADIMITALSEIYQKYAQLSNDYLVSRTYTEMPIVLIVPEN</sequence>
<dbReference type="AlphaFoldDB" id="A0A0S7BPX3"/>
<reference evidence="4" key="1">
    <citation type="journal article" date="2015" name="Genome Announc.">
        <title>Draft Genome Sequence of Anaerolineae Strain TC1, a Novel Isolate from a Methanogenic Wastewater Treatment System.</title>
        <authorList>
            <person name="Matsuura N."/>
            <person name="Tourlousse D.M."/>
            <person name="Sun L."/>
            <person name="Toyonaga M."/>
            <person name="Kuroda K."/>
            <person name="Ohashi A."/>
            <person name="Cruz R."/>
            <person name="Yamaguchi T."/>
            <person name="Sekiguchi Y."/>
        </authorList>
    </citation>
    <scope>NUCLEOTIDE SEQUENCE [LARGE SCALE GENOMIC DNA]</scope>
    <source>
        <strain evidence="4">TC1</strain>
    </source>
</reference>
<feature type="signal peptide" evidence="2">
    <location>
        <begin position="1"/>
        <end position="22"/>
    </location>
</feature>
<dbReference type="STRING" id="1678840.ATC1_13315"/>
<dbReference type="RefSeq" id="WP_172667729.1">
    <property type="nucleotide sequence ID" value="NZ_DF968181.1"/>
</dbReference>
<keyword evidence="1 2" id="KW-0732">Signal</keyword>
<dbReference type="SUPFAM" id="SSF53850">
    <property type="entry name" value="Periplasmic binding protein-like II"/>
    <property type="match status" value="2"/>
</dbReference>
<organism evidence="4">
    <name type="scientific">Flexilinea flocculi</name>
    <dbReference type="NCBI Taxonomy" id="1678840"/>
    <lineage>
        <taxon>Bacteria</taxon>
        <taxon>Bacillati</taxon>
        <taxon>Chloroflexota</taxon>
        <taxon>Anaerolineae</taxon>
        <taxon>Anaerolineales</taxon>
        <taxon>Anaerolineaceae</taxon>
        <taxon>Flexilinea</taxon>
    </lineage>
</organism>
<dbReference type="Gene3D" id="3.40.190.10">
    <property type="entry name" value="Periplasmic binding protein-like II"/>
    <property type="match status" value="2"/>
</dbReference>
<feature type="domain" description="Solute-binding protein family 3/N-terminal" evidence="3">
    <location>
        <begin position="167"/>
        <end position="263"/>
    </location>
</feature>
<evidence type="ECO:0000313" key="4">
    <source>
        <dbReference type="EMBL" id="GAP40343.1"/>
    </source>
</evidence>
<protein>
    <submittedName>
        <fullName evidence="4">Bacterial extracellular solute-binding proteins, family 3</fullName>
    </submittedName>
</protein>
<feature type="chain" id="PRO_5006633097" evidence="2">
    <location>
        <begin position="23"/>
        <end position="265"/>
    </location>
</feature>
<dbReference type="EMBL" id="DF968181">
    <property type="protein sequence ID" value="GAP40343.1"/>
    <property type="molecule type" value="Genomic_DNA"/>
</dbReference>
<evidence type="ECO:0000259" key="3">
    <source>
        <dbReference type="Pfam" id="PF00497"/>
    </source>
</evidence>
<dbReference type="Pfam" id="PF00497">
    <property type="entry name" value="SBP_bac_3"/>
    <property type="match status" value="1"/>
</dbReference>
<gene>
    <name evidence="4" type="ORF">ATC1_13315</name>
</gene>
<keyword evidence="5" id="KW-1185">Reference proteome</keyword>
<dbReference type="InterPro" id="IPR001638">
    <property type="entry name" value="Solute-binding_3/MltF_N"/>
</dbReference>
<evidence type="ECO:0000256" key="2">
    <source>
        <dbReference type="SAM" id="SignalP"/>
    </source>
</evidence>
<dbReference type="Proteomes" id="UP000053370">
    <property type="component" value="Unassembled WGS sequence"/>
</dbReference>
<name>A0A0S7BPX3_9CHLR</name>